<dbReference type="InterPro" id="IPR036291">
    <property type="entry name" value="NAD(P)-bd_dom_sf"/>
</dbReference>
<dbReference type="InterPro" id="IPR017476">
    <property type="entry name" value="UDP-Glc/GDP-Man"/>
</dbReference>
<comment type="pathway">
    <text evidence="1">Nucleotide-sugar biosynthesis; UDP-alpha-D-glucuronate biosynthesis; UDP-alpha-D-glucuronate from UDP-alpha-D-glucose: step 1/1.</text>
</comment>
<dbReference type="InterPro" id="IPR008927">
    <property type="entry name" value="6-PGluconate_DH-like_C_sf"/>
</dbReference>
<dbReference type="PIRSF" id="PIRSF500134">
    <property type="entry name" value="UDPglc_DH_bac"/>
    <property type="match status" value="1"/>
</dbReference>
<evidence type="ECO:0000256" key="8">
    <source>
        <dbReference type="PIRSR" id="PIRSR500134-1"/>
    </source>
</evidence>
<dbReference type="EMBL" id="JAGPYQ010000001">
    <property type="protein sequence ID" value="MBQ0850810.1"/>
    <property type="molecule type" value="Genomic_DNA"/>
</dbReference>
<comment type="similarity">
    <text evidence="2 7">Belongs to the UDP-glucose/GDP-mannose dehydrogenase family.</text>
</comment>
<feature type="active site" description="Nucleophile" evidence="8">
    <location>
        <position position="294"/>
    </location>
</feature>
<dbReference type="InterPro" id="IPR036220">
    <property type="entry name" value="UDP-Glc/GDP-Man_DH_C_sf"/>
</dbReference>
<evidence type="ECO:0000313" key="13">
    <source>
        <dbReference type="Proteomes" id="UP000677413"/>
    </source>
</evidence>
<keyword evidence="5 7" id="KW-0520">NAD</keyword>
<evidence type="ECO:0000259" key="11">
    <source>
        <dbReference type="SMART" id="SM00984"/>
    </source>
</evidence>
<proteinExistence type="inferred from homology"/>
<feature type="binding site" evidence="10">
    <location>
        <position position="297"/>
    </location>
    <ligand>
        <name>NAD(+)</name>
        <dbReference type="ChEBI" id="CHEBI:57540"/>
    </ligand>
</feature>
<keyword evidence="13" id="KW-1185">Reference proteome</keyword>
<name>A0A941B4W8_9ACTN</name>
<dbReference type="InterPro" id="IPR014026">
    <property type="entry name" value="UDP-Glc/GDP-Man_DH_dimer"/>
</dbReference>
<dbReference type="InterPro" id="IPR014027">
    <property type="entry name" value="UDP-Glc/GDP-Man_DH_C"/>
</dbReference>
<evidence type="ECO:0000256" key="2">
    <source>
        <dbReference type="ARBA" id="ARBA00006601"/>
    </source>
</evidence>
<dbReference type="PIRSF" id="PIRSF000124">
    <property type="entry name" value="UDPglc_GDPman_dh"/>
    <property type="match status" value="1"/>
</dbReference>
<dbReference type="GO" id="GO:0051287">
    <property type="term" value="F:NAD binding"/>
    <property type="evidence" value="ECO:0007669"/>
    <property type="project" value="InterPro"/>
</dbReference>
<evidence type="ECO:0000256" key="10">
    <source>
        <dbReference type="PIRSR" id="PIRSR500134-3"/>
    </source>
</evidence>
<feature type="binding site" evidence="10">
    <location>
        <position position="147"/>
    </location>
    <ligand>
        <name>NAD(+)</name>
        <dbReference type="ChEBI" id="CHEBI:57540"/>
    </ligand>
</feature>
<feature type="binding site" evidence="9">
    <location>
        <position position="357"/>
    </location>
    <ligand>
        <name>substrate</name>
    </ligand>
</feature>
<evidence type="ECO:0000256" key="5">
    <source>
        <dbReference type="ARBA" id="ARBA00023027"/>
    </source>
</evidence>
<dbReference type="Gene3D" id="3.40.50.720">
    <property type="entry name" value="NAD(P)-binding Rossmann-like Domain"/>
    <property type="match status" value="2"/>
</dbReference>
<evidence type="ECO:0000256" key="1">
    <source>
        <dbReference type="ARBA" id="ARBA00004701"/>
    </source>
</evidence>
<dbReference type="SUPFAM" id="SSF48179">
    <property type="entry name" value="6-phosphogluconate dehydrogenase C-terminal domain-like"/>
    <property type="match status" value="1"/>
</dbReference>
<dbReference type="EC" id="1.1.1.22" evidence="3 7"/>
<sequence>MESSVQSKTNPATAARPLPLATSPDLRLSVIGTGYLGATHAVCMAALGFETLGLDTDAEKIAALSAGRLPFYEPGLEDLLRDQLATGRLRFTTSYEEAAAFADVHFLCVGTPQRTDGPGADLRYVDGAVEALGPHLTRPCLLVGKSTVPVGTAARLGARLAQLAPAGRDAEVAWNPEFLREGFAVQDTLRPDRLVFGVASDRAERLLRQVYAPLLAPAHEEEPVPSVVADLATAELVKVAANSFLAMKISFINAMAEVCEAAGADVLPLARALSHDPRIGGRFLRPGIGFGGGCLPKDIRAFTARAEELGVGRAVEFLHQADEVNLRRRTAVVDLARELSGGDLCGRRVTVLGAAFKPGSDDVRDSPALAVADLIEREGAEVVVYDPMAMDNARKVFPSLSFADSVTKAALGSDVLLHLTEWPEFEHIDPRALAATVTGRHIIDGRNTLDASRWRAAGWEYRALGRS</sequence>
<evidence type="ECO:0000256" key="7">
    <source>
        <dbReference type="PIRNR" id="PIRNR000124"/>
    </source>
</evidence>
<feature type="domain" description="UDP-glucose/GDP-mannose dehydrogenase C-terminal" evidence="11">
    <location>
        <begin position="350"/>
        <end position="451"/>
    </location>
</feature>
<keyword evidence="4 7" id="KW-0560">Oxidoreductase</keyword>
<dbReference type="Proteomes" id="UP000677413">
    <property type="component" value="Unassembled WGS sequence"/>
</dbReference>
<evidence type="ECO:0000256" key="6">
    <source>
        <dbReference type="ARBA" id="ARBA00047473"/>
    </source>
</evidence>
<accession>A0A941B4W8</accession>
<feature type="binding site" evidence="10">
    <location>
        <position position="364"/>
    </location>
    <ligand>
        <name>NAD(+)</name>
        <dbReference type="ChEBI" id="CHEBI:57540"/>
    </ligand>
</feature>
<dbReference type="Gene3D" id="1.20.5.100">
    <property type="entry name" value="Cytochrome c1, transmembrane anchor, C-terminal"/>
    <property type="match status" value="1"/>
</dbReference>
<feature type="binding site" evidence="10">
    <location>
        <position position="181"/>
    </location>
    <ligand>
        <name>NAD(+)</name>
        <dbReference type="ChEBI" id="CHEBI:57540"/>
    </ligand>
</feature>
<feature type="binding site" evidence="9">
    <location>
        <begin position="283"/>
        <end position="287"/>
    </location>
    <ligand>
        <name>substrate</name>
    </ligand>
</feature>
<gene>
    <name evidence="12" type="ORF">J8N05_21855</name>
</gene>
<feature type="binding site" evidence="10">
    <location>
        <position position="55"/>
    </location>
    <ligand>
        <name>NAD(+)</name>
        <dbReference type="ChEBI" id="CHEBI:57540"/>
    </ligand>
</feature>
<reference evidence="12 13" key="1">
    <citation type="submission" date="2021-04" db="EMBL/GenBank/DDBJ databases">
        <authorList>
            <person name="Tang X."/>
            <person name="Zhou X."/>
            <person name="Chen X."/>
            <person name="Cernava T."/>
            <person name="Zhang C."/>
        </authorList>
    </citation>
    <scope>NUCLEOTIDE SEQUENCE [LARGE SCALE GENOMIC DNA]</scope>
    <source>
        <strain evidence="12 13">BH-SS-21</strain>
    </source>
</reference>
<dbReference type="PANTHER" id="PTHR43750">
    <property type="entry name" value="UDP-GLUCOSE 6-DEHYDROGENASE TUAD"/>
    <property type="match status" value="1"/>
</dbReference>
<dbReference type="InterPro" id="IPR028357">
    <property type="entry name" value="UDPglc_DH_bac"/>
</dbReference>
<dbReference type="InterPro" id="IPR001732">
    <property type="entry name" value="UDP-Glc/GDP-Man_DH_N"/>
</dbReference>
<dbReference type="Pfam" id="PF03720">
    <property type="entry name" value="UDPG_MGDP_dh_C"/>
    <property type="match status" value="1"/>
</dbReference>
<comment type="caution">
    <text evidence="12">The sequence shown here is derived from an EMBL/GenBank/DDBJ whole genome shotgun (WGS) entry which is preliminary data.</text>
</comment>
<feature type="binding site" evidence="10">
    <location>
        <position position="60"/>
    </location>
    <ligand>
        <name>NAD(+)</name>
        <dbReference type="ChEBI" id="CHEBI:57540"/>
    </ligand>
</feature>
<dbReference type="Pfam" id="PF00984">
    <property type="entry name" value="UDPG_MGDP_dh"/>
    <property type="match status" value="1"/>
</dbReference>
<feature type="binding site" evidence="9">
    <location>
        <begin position="178"/>
        <end position="181"/>
    </location>
    <ligand>
        <name>substrate</name>
    </ligand>
</feature>
<comment type="catalytic activity">
    <reaction evidence="6 7">
        <text>UDP-alpha-D-glucose + 2 NAD(+) + H2O = UDP-alpha-D-glucuronate + 2 NADH + 3 H(+)</text>
        <dbReference type="Rhea" id="RHEA:23596"/>
        <dbReference type="ChEBI" id="CHEBI:15377"/>
        <dbReference type="ChEBI" id="CHEBI:15378"/>
        <dbReference type="ChEBI" id="CHEBI:57540"/>
        <dbReference type="ChEBI" id="CHEBI:57945"/>
        <dbReference type="ChEBI" id="CHEBI:58052"/>
        <dbReference type="ChEBI" id="CHEBI:58885"/>
        <dbReference type="EC" id="1.1.1.22"/>
    </reaction>
</comment>
<organism evidence="12 13">
    <name type="scientific">Streptomyces liliiviolaceus</name>
    <dbReference type="NCBI Taxonomy" id="2823109"/>
    <lineage>
        <taxon>Bacteria</taxon>
        <taxon>Bacillati</taxon>
        <taxon>Actinomycetota</taxon>
        <taxon>Actinomycetes</taxon>
        <taxon>Kitasatosporales</taxon>
        <taxon>Streptomycetaceae</taxon>
        <taxon>Streptomyces</taxon>
    </lineage>
</organism>
<dbReference type="SUPFAM" id="SSF52413">
    <property type="entry name" value="UDP-glucose/GDP-mannose dehydrogenase C-terminal domain"/>
    <property type="match status" value="1"/>
</dbReference>
<feature type="binding site" evidence="9">
    <location>
        <position position="238"/>
    </location>
    <ligand>
        <name>substrate</name>
    </ligand>
</feature>
<dbReference type="GO" id="GO:0003979">
    <property type="term" value="F:UDP-glucose 6-dehydrogenase activity"/>
    <property type="evidence" value="ECO:0007669"/>
    <property type="project" value="UniProtKB-EC"/>
</dbReference>
<dbReference type="NCBIfam" id="TIGR03026">
    <property type="entry name" value="NDP-sugDHase"/>
    <property type="match status" value="1"/>
</dbReference>
<dbReference type="AlphaFoldDB" id="A0A941B4W8"/>
<evidence type="ECO:0000256" key="3">
    <source>
        <dbReference type="ARBA" id="ARBA00012954"/>
    </source>
</evidence>
<feature type="binding site" evidence="10">
    <location>
        <position position="111"/>
    </location>
    <ligand>
        <name>NAD(+)</name>
        <dbReference type="ChEBI" id="CHEBI:57540"/>
    </ligand>
</feature>
<feature type="binding site" evidence="9">
    <location>
        <position position="291"/>
    </location>
    <ligand>
        <name>substrate</name>
    </ligand>
</feature>
<dbReference type="PANTHER" id="PTHR43750:SF3">
    <property type="entry name" value="UDP-GLUCOSE 6-DEHYDROGENASE TUAD"/>
    <property type="match status" value="1"/>
</dbReference>
<dbReference type="SUPFAM" id="SSF51735">
    <property type="entry name" value="NAD(P)-binding Rossmann-fold domains"/>
    <property type="match status" value="1"/>
</dbReference>
<dbReference type="Pfam" id="PF03721">
    <property type="entry name" value="UDPG_MGDP_dh_N"/>
    <property type="match status" value="1"/>
</dbReference>
<evidence type="ECO:0000313" key="12">
    <source>
        <dbReference type="EMBL" id="MBQ0850810.1"/>
    </source>
</evidence>
<evidence type="ECO:0000256" key="4">
    <source>
        <dbReference type="ARBA" id="ARBA00023002"/>
    </source>
</evidence>
<dbReference type="GO" id="GO:0000271">
    <property type="term" value="P:polysaccharide biosynthetic process"/>
    <property type="evidence" value="ECO:0007669"/>
    <property type="project" value="InterPro"/>
</dbReference>
<evidence type="ECO:0000256" key="9">
    <source>
        <dbReference type="PIRSR" id="PIRSR500134-2"/>
    </source>
</evidence>
<protein>
    <recommendedName>
        <fullName evidence="3 7">UDP-glucose 6-dehydrogenase</fullName>
        <ecNumber evidence="3 7">1.1.1.22</ecNumber>
    </recommendedName>
</protein>
<dbReference type="SMART" id="SM00984">
    <property type="entry name" value="UDPG_MGDP_dh_C"/>
    <property type="match status" value="1"/>
</dbReference>